<dbReference type="Pfam" id="PF19290">
    <property type="entry name" value="PmbA_TldD_2nd"/>
    <property type="match status" value="1"/>
</dbReference>
<sequence>MTFELVTESLLTRNKINHQDLFVALEELSNRKIDYGDLYFQSHLYESWFLENGIIKEGNYHSDQGVGVRAIQGETTGFAYADQISIDSLRKSTNMANSIIFSKGKGKIKTLSKKKIIPFYSKINPLTTFSTIEKNDLLYRANHIARSIDNRVVEVNVTLTGSYEQVLIASTDGNLASDIRPLVYCSITVLVEDHGKREHGRSGGSSRTDYNFFLKKDDISNEVRIDYWSKEAVRIALLNLSSKEAPSGMFPVVLGSGWPGVLLHEAVGHGLEGDFNRRRTSIFTDMIGKKVASELCTVIDDGTIYDQRGSLSIDDEGTPGQYNVLIEKGILKKYMQDKLNARLMGTKSTGNGRRESYSCLPMPRMTNTYMLSGKSKTEDIIKSVDYGVYAVNFSGGQVDITSGKFVFSTSEAYLIKKGKISTPIKNTTLIGSGIEVMQKVSMVGDDLKMDNGMGFCGKDGQNIPVGIGQPSIKLDSLTIGGTN</sequence>
<dbReference type="AlphaFoldDB" id="A0A4D6Y7S7"/>
<dbReference type="RefSeq" id="WP_158356092.1">
    <property type="nucleotide sequence ID" value="NZ_CP034870.1"/>
</dbReference>
<dbReference type="InterPro" id="IPR035068">
    <property type="entry name" value="TldD/PmbA_N"/>
</dbReference>
<evidence type="ECO:0000256" key="1">
    <source>
        <dbReference type="ARBA" id="ARBA00002796"/>
    </source>
</evidence>
<feature type="domain" description="Metalloprotease TldD/E N-terminal" evidence="6">
    <location>
        <begin position="37"/>
        <end position="91"/>
    </location>
</feature>
<dbReference type="GO" id="GO:0006508">
    <property type="term" value="P:proteolysis"/>
    <property type="evidence" value="ECO:0007669"/>
    <property type="project" value="UniProtKB-KW"/>
</dbReference>
<evidence type="ECO:0000256" key="4">
    <source>
        <dbReference type="ARBA" id="ARBA00022801"/>
    </source>
</evidence>
<evidence type="ECO:0000256" key="5">
    <source>
        <dbReference type="ARBA" id="ARBA00023049"/>
    </source>
</evidence>
<proteinExistence type="inferred from homology"/>
<evidence type="ECO:0000259" key="7">
    <source>
        <dbReference type="Pfam" id="PF19289"/>
    </source>
</evidence>
<reference evidence="9 10" key="2">
    <citation type="submission" date="2019-05" db="EMBL/GenBank/DDBJ databases">
        <title>Genome evolution of the obligate endosymbiont Buchnera aphidicola.</title>
        <authorList>
            <person name="Moran N.A."/>
        </authorList>
    </citation>
    <scope>NUCLEOTIDE SEQUENCE [LARGE SCALE GENOMIC DNA]</scope>
    <source>
        <strain evidence="9 10">Lps</strain>
    </source>
</reference>
<dbReference type="Proteomes" id="UP000298564">
    <property type="component" value="Chromosome"/>
</dbReference>
<dbReference type="Pfam" id="PF19289">
    <property type="entry name" value="PmbA_TldD_3rd"/>
    <property type="match status" value="1"/>
</dbReference>
<dbReference type="InterPro" id="IPR045569">
    <property type="entry name" value="Metalloprtase-TldD/E_C"/>
</dbReference>
<name>A0A4D6Y7S7_9GAMM</name>
<dbReference type="GO" id="GO:0008237">
    <property type="term" value="F:metallopeptidase activity"/>
    <property type="evidence" value="ECO:0007669"/>
    <property type="project" value="UniProtKB-KW"/>
</dbReference>
<keyword evidence="5 9" id="KW-0482">Metalloprotease</keyword>
<dbReference type="OrthoDB" id="9803213at2"/>
<dbReference type="NCBIfam" id="NF008006">
    <property type="entry name" value="PRK10735.1"/>
    <property type="match status" value="1"/>
</dbReference>
<comment type="function">
    <text evidence="1">Probable metalloprotease.</text>
</comment>
<protein>
    <submittedName>
        <fullName evidence="9">Metalloprotease TldD</fullName>
    </submittedName>
</protein>
<evidence type="ECO:0000259" key="6">
    <source>
        <dbReference type="Pfam" id="PF01523"/>
    </source>
</evidence>
<keyword evidence="3 9" id="KW-0645">Protease</keyword>
<dbReference type="GO" id="GO:0005829">
    <property type="term" value="C:cytosol"/>
    <property type="evidence" value="ECO:0007669"/>
    <property type="project" value="TreeGrafter"/>
</dbReference>
<keyword evidence="4" id="KW-0378">Hydrolase</keyword>
<feature type="domain" description="Metalloprotease TldD/E C-terminal" evidence="7">
    <location>
        <begin position="248"/>
        <end position="481"/>
    </location>
</feature>
<dbReference type="PANTHER" id="PTHR30624">
    <property type="entry name" value="UNCHARACTERIZED PROTEIN TLDD AND PMBA"/>
    <property type="match status" value="1"/>
</dbReference>
<dbReference type="PANTHER" id="PTHR30624:SF4">
    <property type="entry name" value="METALLOPROTEASE TLDD"/>
    <property type="match status" value="1"/>
</dbReference>
<dbReference type="InterPro" id="IPR025502">
    <property type="entry name" value="TldD"/>
</dbReference>
<reference evidence="9 10" key="1">
    <citation type="submission" date="2018-12" db="EMBL/GenBank/DDBJ databases">
        <authorList>
            <person name="Chong R.A."/>
        </authorList>
    </citation>
    <scope>NUCLEOTIDE SEQUENCE [LARGE SCALE GENOMIC DNA]</scope>
    <source>
        <strain evidence="9 10">Lps</strain>
    </source>
</reference>
<dbReference type="Pfam" id="PF01523">
    <property type="entry name" value="PmbA_TldD_1st"/>
    <property type="match status" value="1"/>
</dbReference>
<dbReference type="InterPro" id="IPR051463">
    <property type="entry name" value="Peptidase_U62_metallo"/>
</dbReference>
<dbReference type="EMBL" id="CP034870">
    <property type="protein sequence ID" value="QCI22251.1"/>
    <property type="molecule type" value="Genomic_DNA"/>
</dbReference>
<organism evidence="9 10">
    <name type="scientific">Buchnera aphidicola</name>
    <name type="common">Lipaphis pseudobrassicae</name>
    <dbReference type="NCBI Taxonomy" id="1258543"/>
    <lineage>
        <taxon>Bacteria</taxon>
        <taxon>Pseudomonadati</taxon>
        <taxon>Pseudomonadota</taxon>
        <taxon>Gammaproteobacteria</taxon>
        <taxon>Enterobacterales</taxon>
        <taxon>Erwiniaceae</taxon>
        <taxon>Buchnera</taxon>
    </lineage>
</organism>
<evidence type="ECO:0000259" key="8">
    <source>
        <dbReference type="Pfam" id="PF19290"/>
    </source>
</evidence>
<dbReference type="InterPro" id="IPR036059">
    <property type="entry name" value="TldD/PmbA_sf"/>
</dbReference>
<evidence type="ECO:0000313" key="10">
    <source>
        <dbReference type="Proteomes" id="UP000298564"/>
    </source>
</evidence>
<dbReference type="InterPro" id="IPR045570">
    <property type="entry name" value="Metalloprtase-TldD/E_cen_dom"/>
</dbReference>
<accession>A0A4D6Y7S7</accession>
<evidence type="ECO:0000313" key="9">
    <source>
        <dbReference type="EMBL" id="QCI22251.1"/>
    </source>
</evidence>
<dbReference type="PIRSF" id="PIRSF004919">
    <property type="entry name" value="TldD"/>
    <property type="match status" value="1"/>
</dbReference>
<gene>
    <name evidence="9" type="primary">tldD</name>
    <name evidence="9" type="ORF">D9V70_02040</name>
</gene>
<evidence type="ECO:0000256" key="2">
    <source>
        <dbReference type="ARBA" id="ARBA00005836"/>
    </source>
</evidence>
<evidence type="ECO:0000256" key="3">
    <source>
        <dbReference type="ARBA" id="ARBA00022670"/>
    </source>
</evidence>
<feature type="domain" description="Metalloprotease TldD/E central" evidence="8">
    <location>
        <begin position="125"/>
        <end position="240"/>
    </location>
</feature>
<comment type="similarity">
    <text evidence="2">Belongs to the peptidase U62 family.</text>
</comment>
<dbReference type="SUPFAM" id="SSF111283">
    <property type="entry name" value="Putative modulator of DNA gyrase, PmbA/TldD"/>
    <property type="match status" value="1"/>
</dbReference>
<dbReference type="InterPro" id="IPR002510">
    <property type="entry name" value="Metalloprtase-TldD/E_N"/>
</dbReference>
<dbReference type="Gene3D" id="3.30.2290.10">
    <property type="entry name" value="PmbA/TldD superfamily"/>
    <property type="match status" value="1"/>
</dbReference>